<dbReference type="AlphaFoldDB" id="A0A6C0KS71"/>
<dbReference type="EMBL" id="MN740946">
    <property type="protein sequence ID" value="QHU19274.1"/>
    <property type="molecule type" value="Genomic_DNA"/>
</dbReference>
<evidence type="ECO:0000313" key="1">
    <source>
        <dbReference type="EMBL" id="QHU19274.1"/>
    </source>
</evidence>
<name>A0A6C0KS71_9ZZZZ</name>
<proteinExistence type="predicted"/>
<sequence length="94" mass="11269">MNWFCFLYLFDILNYSKNLKGGNDERPLDLDKEKTLHNNIILNHEKMILLKYLENENISQINKLNKIYNNSHFLDTPNNIIRVPNISKGLLYDW</sequence>
<accession>A0A6C0KS71</accession>
<protein>
    <submittedName>
        <fullName evidence="1">Uncharacterized protein</fullName>
    </submittedName>
</protein>
<reference evidence="1" key="1">
    <citation type="journal article" date="2020" name="Nature">
        <title>Giant virus diversity and host interactions through global metagenomics.</title>
        <authorList>
            <person name="Schulz F."/>
            <person name="Roux S."/>
            <person name="Paez-Espino D."/>
            <person name="Jungbluth S."/>
            <person name="Walsh D.A."/>
            <person name="Denef V.J."/>
            <person name="McMahon K.D."/>
            <person name="Konstantinidis K.T."/>
            <person name="Eloe-Fadrosh E.A."/>
            <person name="Kyrpides N.C."/>
            <person name="Woyke T."/>
        </authorList>
    </citation>
    <scope>NUCLEOTIDE SEQUENCE</scope>
    <source>
        <strain evidence="1">GVMAG-S-3300013014-104</strain>
    </source>
</reference>
<organism evidence="1">
    <name type="scientific">viral metagenome</name>
    <dbReference type="NCBI Taxonomy" id="1070528"/>
    <lineage>
        <taxon>unclassified sequences</taxon>
        <taxon>metagenomes</taxon>
        <taxon>organismal metagenomes</taxon>
    </lineage>
</organism>